<reference evidence="1" key="1">
    <citation type="submission" date="2018-02" db="EMBL/GenBank/DDBJ databases">
        <title>Rhizophora mucronata_Transcriptome.</title>
        <authorList>
            <person name="Meera S.P."/>
            <person name="Sreeshan A."/>
            <person name="Augustine A."/>
        </authorList>
    </citation>
    <scope>NUCLEOTIDE SEQUENCE</scope>
    <source>
        <tissue evidence="1">Leaf</tissue>
    </source>
</reference>
<accession>A0A2P2JXY6</accession>
<evidence type="ECO:0000313" key="1">
    <source>
        <dbReference type="EMBL" id="MBW98339.1"/>
    </source>
</evidence>
<organism evidence="1">
    <name type="scientific">Rhizophora mucronata</name>
    <name type="common">Asiatic mangrove</name>
    <dbReference type="NCBI Taxonomy" id="61149"/>
    <lineage>
        <taxon>Eukaryota</taxon>
        <taxon>Viridiplantae</taxon>
        <taxon>Streptophyta</taxon>
        <taxon>Embryophyta</taxon>
        <taxon>Tracheophyta</taxon>
        <taxon>Spermatophyta</taxon>
        <taxon>Magnoliopsida</taxon>
        <taxon>eudicotyledons</taxon>
        <taxon>Gunneridae</taxon>
        <taxon>Pentapetalae</taxon>
        <taxon>rosids</taxon>
        <taxon>fabids</taxon>
        <taxon>Malpighiales</taxon>
        <taxon>Rhizophoraceae</taxon>
        <taxon>Rhizophora</taxon>
    </lineage>
</organism>
<proteinExistence type="predicted"/>
<dbReference type="EMBL" id="GGEC01017856">
    <property type="protein sequence ID" value="MBW98339.1"/>
    <property type="molecule type" value="Transcribed_RNA"/>
</dbReference>
<name>A0A2P2JXY6_RHIMU</name>
<protein>
    <submittedName>
        <fullName evidence="1">Uncharacterized protein</fullName>
    </submittedName>
</protein>
<dbReference type="AlphaFoldDB" id="A0A2P2JXY6"/>
<sequence>MSLPILLYKMKALIAPKVFKKAINIIFLMIRQKEKKTIRN</sequence>